<evidence type="ECO:0000313" key="13">
    <source>
        <dbReference type="EMBL" id="ESO97776.1"/>
    </source>
</evidence>
<evidence type="ECO:0000256" key="1">
    <source>
        <dbReference type="ARBA" id="ARBA00004115"/>
    </source>
</evidence>
<dbReference type="Pfam" id="PF11721">
    <property type="entry name" value="Malectin"/>
    <property type="match status" value="1"/>
</dbReference>
<keyword evidence="4" id="KW-0732">Signal</keyword>
<evidence type="ECO:0000256" key="10">
    <source>
        <dbReference type="SAM" id="MobiDB-lite"/>
    </source>
</evidence>
<evidence type="ECO:0000256" key="4">
    <source>
        <dbReference type="ARBA" id="ARBA00022729"/>
    </source>
</evidence>
<protein>
    <recommendedName>
        <fullName evidence="12">Malectin domain-containing protein</fullName>
    </recommendedName>
</protein>
<comment type="similarity">
    <text evidence="2">Belongs to the malectin family.</text>
</comment>
<evidence type="ECO:0000256" key="6">
    <source>
        <dbReference type="ARBA" id="ARBA00022989"/>
    </source>
</evidence>
<dbReference type="PANTHER" id="PTHR13460:SF0">
    <property type="entry name" value="MALECTIN"/>
    <property type="match status" value="1"/>
</dbReference>
<organism evidence="13 14">
    <name type="scientific">Lottia gigantea</name>
    <name type="common">Giant owl limpet</name>
    <dbReference type="NCBI Taxonomy" id="225164"/>
    <lineage>
        <taxon>Eukaryota</taxon>
        <taxon>Metazoa</taxon>
        <taxon>Spiralia</taxon>
        <taxon>Lophotrochozoa</taxon>
        <taxon>Mollusca</taxon>
        <taxon>Gastropoda</taxon>
        <taxon>Patellogastropoda</taxon>
        <taxon>Lottioidea</taxon>
        <taxon>Lottiidae</taxon>
        <taxon>Lottia</taxon>
    </lineage>
</organism>
<comment type="subcellular location">
    <subcellularLocation>
        <location evidence="1">Endoplasmic reticulum membrane</location>
        <topology evidence="1">Single-pass type I membrane protein</topology>
    </subcellularLocation>
</comment>
<evidence type="ECO:0000313" key="14">
    <source>
        <dbReference type="Proteomes" id="UP000030746"/>
    </source>
</evidence>
<dbReference type="GeneID" id="20229762"/>
<evidence type="ECO:0000256" key="3">
    <source>
        <dbReference type="ARBA" id="ARBA00022692"/>
    </source>
</evidence>
<evidence type="ECO:0000259" key="12">
    <source>
        <dbReference type="Pfam" id="PF11721"/>
    </source>
</evidence>
<keyword evidence="5" id="KW-0256">Endoplasmic reticulum</keyword>
<evidence type="ECO:0000256" key="5">
    <source>
        <dbReference type="ARBA" id="ARBA00022824"/>
    </source>
</evidence>
<dbReference type="Proteomes" id="UP000030746">
    <property type="component" value="Unassembled WGS sequence"/>
</dbReference>
<feature type="region of interest" description="Disordered" evidence="10">
    <location>
        <begin position="213"/>
        <end position="255"/>
    </location>
</feature>
<dbReference type="RefSeq" id="XP_009051624.1">
    <property type="nucleotide sequence ID" value="XM_009053376.1"/>
</dbReference>
<dbReference type="OrthoDB" id="10013439at2759"/>
<feature type="domain" description="Malectin" evidence="12">
    <location>
        <begin position="41"/>
        <end position="200"/>
    </location>
</feature>
<evidence type="ECO:0000256" key="2">
    <source>
        <dbReference type="ARBA" id="ARBA00009141"/>
    </source>
</evidence>
<keyword evidence="14" id="KW-1185">Reference proteome</keyword>
<dbReference type="PANTHER" id="PTHR13460">
    <property type="match status" value="1"/>
</dbReference>
<dbReference type="AlphaFoldDB" id="V4AVB5"/>
<dbReference type="OMA" id="PNPYSMD"/>
<sequence>MFSVTGLVIGFLRQKLSQPGILFCFLCIALLFGQTFCNPEVAWAVNCGGSSHTDVHGIRYQADTLQIGFASDYGKSLLIQRVVPQDQILYQTERYHRSTFGYDIPVTKDGDYVLVLKFSEVWFTAPSQKVFDVILNGEHTIVNELDIFAKVGRGVAHDEIIPFTIKNGKLRVNGETSQIDGKISVEFLKGDLDNPKVNAIYVIKGNIDDVPMLAPLPGGENSQDDIEEEEEEENEMPKPSKSRRPSGPKAKDPYAADDTSVMLLPVFIAIGAFLPLLFCLCKL</sequence>
<keyword evidence="9" id="KW-0119">Carbohydrate metabolism</keyword>
<name>V4AVB5_LOTGI</name>
<proteinExistence type="inferred from homology"/>
<keyword evidence="8" id="KW-0325">Glycoprotein</keyword>
<keyword evidence="3 11" id="KW-0812">Transmembrane</keyword>
<evidence type="ECO:0000256" key="8">
    <source>
        <dbReference type="ARBA" id="ARBA00023180"/>
    </source>
</evidence>
<dbReference type="CTD" id="20229762"/>
<dbReference type="Gene3D" id="2.60.120.430">
    <property type="entry name" value="Galactose-binding lectin"/>
    <property type="match status" value="1"/>
</dbReference>
<keyword evidence="7 11" id="KW-0472">Membrane</keyword>
<dbReference type="InterPro" id="IPR021720">
    <property type="entry name" value="Malectin_dom"/>
</dbReference>
<dbReference type="InterPro" id="IPR039155">
    <property type="entry name" value="MLEC"/>
</dbReference>
<dbReference type="KEGG" id="lgi:LOTGIDRAFT_103588"/>
<feature type="compositionally biased region" description="Acidic residues" evidence="10">
    <location>
        <begin position="222"/>
        <end position="234"/>
    </location>
</feature>
<dbReference type="EMBL" id="KB201304">
    <property type="protein sequence ID" value="ESO97776.1"/>
    <property type="molecule type" value="Genomic_DNA"/>
</dbReference>
<dbReference type="GO" id="GO:0005789">
    <property type="term" value="C:endoplasmic reticulum membrane"/>
    <property type="evidence" value="ECO:0007669"/>
    <property type="project" value="UniProtKB-SubCell"/>
</dbReference>
<evidence type="ECO:0000256" key="9">
    <source>
        <dbReference type="ARBA" id="ARBA00023277"/>
    </source>
</evidence>
<dbReference type="HOGENOM" id="CLU_065446_1_0_1"/>
<accession>V4AVB5</accession>
<gene>
    <name evidence="13" type="ORF">LOTGIDRAFT_103588</name>
</gene>
<evidence type="ECO:0000256" key="11">
    <source>
        <dbReference type="SAM" id="Phobius"/>
    </source>
</evidence>
<evidence type="ECO:0000256" key="7">
    <source>
        <dbReference type="ARBA" id="ARBA00023136"/>
    </source>
</evidence>
<dbReference type="STRING" id="225164.V4AVB5"/>
<reference evidence="13 14" key="1">
    <citation type="journal article" date="2013" name="Nature">
        <title>Insights into bilaterian evolution from three spiralian genomes.</title>
        <authorList>
            <person name="Simakov O."/>
            <person name="Marletaz F."/>
            <person name="Cho S.J."/>
            <person name="Edsinger-Gonzales E."/>
            <person name="Havlak P."/>
            <person name="Hellsten U."/>
            <person name="Kuo D.H."/>
            <person name="Larsson T."/>
            <person name="Lv J."/>
            <person name="Arendt D."/>
            <person name="Savage R."/>
            <person name="Osoegawa K."/>
            <person name="de Jong P."/>
            <person name="Grimwood J."/>
            <person name="Chapman J.A."/>
            <person name="Shapiro H."/>
            <person name="Aerts A."/>
            <person name="Otillar R.P."/>
            <person name="Terry A.Y."/>
            <person name="Boore J.L."/>
            <person name="Grigoriev I.V."/>
            <person name="Lindberg D.R."/>
            <person name="Seaver E.C."/>
            <person name="Weisblat D.A."/>
            <person name="Putnam N.H."/>
            <person name="Rokhsar D.S."/>
        </authorList>
    </citation>
    <scope>NUCLEOTIDE SEQUENCE [LARGE SCALE GENOMIC DNA]</scope>
</reference>
<keyword evidence="6 11" id="KW-1133">Transmembrane helix</keyword>
<dbReference type="GO" id="GO:0030246">
    <property type="term" value="F:carbohydrate binding"/>
    <property type="evidence" value="ECO:0007669"/>
    <property type="project" value="InterPro"/>
</dbReference>
<feature type="transmembrane region" description="Helical" evidence="11">
    <location>
        <begin position="261"/>
        <end position="281"/>
    </location>
</feature>